<evidence type="ECO:0000313" key="1">
    <source>
        <dbReference type="EMBL" id="KAG8232440.1"/>
    </source>
</evidence>
<proteinExistence type="predicted"/>
<dbReference type="AlphaFoldDB" id="A0A8K0KEZ1"/>
<dbReference type="Proteomes" id="UP000792457">
    <property type="component" value="Unassembled WGS sequence"/>
</dbReference>
<dbReference type="EMBL" id="KZ308619">
    <property type="protein sequence ID" value="KAG8232440.1"/>
    <property type="molecule type" value="Genomic_DNA"/>
</dbReference>
<keyword evidence="2" id="KW-1185">Reference proteome</keyword>
<evidence type="ECO:0000313" key="2">
    <source>
        <dbReference type="Proteomes" id="UP000792457"/>
    </source>
</evidence>
<name>A0A8K0KEZ1_LADFU</name>
<sequence>MSKNLYLILRKTSEKHGHKLYPNYNRVRLAKNAAYPEGISVSEEKCEVELSALLTHTASRIITTLSLQISGKAVSSCTLMCKYGFDGSSGHSQYKQKWHQDGKTDESTFMSSLVPLRLIDDNSAFSDLVPLCVVENFRLDPKIFYSLP</sequence>
<reference evidence="1" key="1">
    <citation type="submission" date="2013-04" db="EMBL/GenBank/DDBJ databases">
        <authorList>
            <person name="Qu J."/>
            <person name="Murali S.C."/>
            <person name="Bandaranaike D."/>
            <person name="Bellair M."/>
            <person name="Blankenburg K."/>
            <person name="Chao H."/>
            <person name="Dinh H."/>
            <person name="Doddapaneni H."/>
            <person name="Downs B."/>
            <person name="Dugan-Rocha S."/>
            <person name="Elkadiri S."/>
            <person name="Gnanaolivu R.D."/>
            <person name="Hernandez B."/>
            <person name="Javaid M."/>
            <person name="Jayaseelan J.C."/>
            <person name="Lee S."/>
            <person name="Li M."/>
            <person name="Ming W."/>
            <person name="Munidasa M."/>
            <person name="Muniz J."/>
            <person name="Nguyen L."/>
            <person name="Ongeri F."/>
            <person name="Osuji N."/>
            <person name="Pu L.-L."/>
            <person name="Puazo M."/>
            <person name="Qu C."/>
            <person name="Quiroz J."/>
            <person name="Raj R."/>
            <person name="Weissenberger G."/>
            <person name="Xin Y."/>
            <person name="Zou X."/>
            <person name="Han Y."/>
            <person name="Richards S."/>
            <person name="Worley K."/>
            <person name="Muzny D."/>
            <person name="Gibbs R."/>
        </authorList>
    </citation>
    <scope>NUCLEOTIDE SEQUENCE</scope>
    <source>
        <strain evidence="1">Sampled in the wild</strain>
    </source>
</reference>
<organism evidence="1 2">
    <name type="scientific">Ladona fulva</name>
    <name type="common">Scarce chaser dragonfly</name>
    <name type="synonym">Libellula fulva</name>
    <dbReference type="NCBI Taxonomy" id="123851"/>
    <lineage>
        <taxon>Eukaryota</taxon>
        <taxon>Metazoa</taxon>
        <taxon>Ecdysozoa</taxon>
        <taxon>Arthropoda</taxon>
        <taxon>Hexapoda</taxon>
        <taxon>Insecta</taxon>
        <taxon>Pterygota</taxon>
        <taxon>Palaeoptera</taxon>
        <taxon>Odonata</taxon>
        <taxon>Epiprocta</taxon>
        <taxon>Anisoptera</taxon>
        <taxon>Libelluloidea</taxon>
        <taxon>Libellulidae</taxon>
        <taxon>Ladona</taxon>
    </lineage>
</organism>
<reference evidence="1" key="2">
    <citation type="submission" date="2017-10" db="EMBL/GenBank/DDBJ databases">
        <title>Ladona fulva Genome sequencing and assembly.</title>
        <authorList>
            <person name="Murali S."/>
            <person name="Richards S."/>
            <person name="Bandaranaike D."/>
            <person name="Bellair M."/>
            <person name="Blankenburg K."/>
            <person name="Chao H."/>
            <person name="Dinh H."/>
            <person name="Doddapaneni H."/>
            <person name="Dugan-Rocha S."/>
            <person name="Elkadiri S."/>
            <person name="Gnanaolivu R."/>
            <person name="Hernandez B."/>
            <person name="Skinner E."/>
            <person name="Javaid M."/>
            <person name="Lee S."/>
            <person name="Li M."/>
            <person name="Ming W."/>
            <person name="Munidasa M."/>
            <person name="Muniz J."/>
            <person name="Nguyen L."/>
            <person name="Hughes D."/>
            <person name="Osuji N."/>
            <person name="Pu L.-L."/>
            <person name="Puazo M."/>
            <person name="Qu C."/>
            <person name="Quiroz J."/>
            <person name="Raj R."/>
            <person name="Weissenberger G."/>
            <person name="Xin Y."/>
            <person name="Zou X."/>
            <person name="Han Y."/>
            <person name="Worley K."/>
            <person name="Muzny D."/>
            <person name="Gibbs R."/>
        </authorList>
    </citation>
    <scope>NUCLEOTIDE SEQUENCE</scope>
    <source>
        <strain evidence="1">Sampled in the wild</strain>
    </source>
</reference>
<comment type="caution">
    <text evidence="1">The sequence shown here is derived from an EMBL/GenBank/DDBJ whole genome shotgun (WGS) entry which is preliminary data.</text>
</comment>
<accession>A0A8K0KEZ1</accession>
<gene>
    <name evidence="1" type="ORF">J437_LFUL012364</name>
</gene>
<dbReference type="OrthoDB" id="8193306at2759"/>
<feature type="non-terminal residue" evidence="1">
    <location>
        <position position="1"/>
    </location>
</feature>
<protein>
    <submittedName>
        <fullName evidence="1">Uncharacterized protein</fullName>
    </submittedName>
</protein>